<dbReference type="AlphaFoldDB" id="A0A4Q7V4X4"/>
<dbReference type="SUPFAM" id="SSF53474">
    <property type="entry name" value="alpha/beta-Hydrolases"/>
    <property type="match status" value="1"/>
</dbReference>
<dbReference type="GO" id="GO:0016787">
    <property type="term" value="F:hydrolase activity"/>
    <property type="evidence" value="ECO:0007669"/>
    <property type="project" value="UniProtKB-KW"/>
</dbReference>
<proteinExistence type="predicted"/>
<evidence type="ECO:0000259" key="2">
    <source>
        <dbReference type="Pfam" id="PF07859"/>
    </source>
</evidence>
<protein>
    <submittedName>
        <fullName evidence="3">Acetyl esterase/lipase</fullName>
    </submittedName>
</protein>
<dbReference type="InterPro" id="IPR029058">
    <property type="entry name" value="AB_hydrolase_fold"/>
</dbReference>
<gene>
    <name evidence="3" type="ORF">EV383_5693</name>
</gene>
<dbReference type="PANTHER" id="PTHR48081">
    <property type="entry name" value="AB HYDROLASE SUPERFAMILY PROTEIN C4A8.06C"/>
    <property type="match status" value="1"/>
</dbReference>
<dbReference type="RefSeq" id="WP_207223679.1">
    <property type="nucleotide sequence ID" value="NZ_SHKL01000001.1"/>
</dbReference>
<name>A0A4Q7V4X4_PSEST</name>
<organism evidence="3 4">
    <name type="scientific">Pseudonocardia sediminis</name>
    <dbReference type="NCBI Taxonomy" id="1397368"/>
    <lineage>
        <taxon>Bacteria</taxon>
        <taxon>Bacillati</taxon>
        <taxon>Actinomycetota</taxon>
        <taxon>Actinomycetes</taxon>
        <taxon>Pseudonocardiales</taxon>
        <taxon>Pseudonocardiaceae</taxon>
        <taxon>Pseudonocardia</taxon>
    </lineage>
</organism>
<evidence type="ECO:0000256" key="1">
    <source>
        <dbReference type="ARBA" id="ARBA00022801"/>
    </source>
</evidence>
<evidence type="ECO:0000313" key="3">
    <source>
        <dbReference type="EMBL" id="RZT88748.1"/>
    </source>
</evidence>
<dbReference type="InterPro" id="IPR050300">
    <property type="entry name" value="GDXG_lipolytic_enzyme"/>
</dbReference>
<dbReference type="Gene3D" id="3.40.50.1820">
    <property type="entry name" value="alpha/beta hydrolase"/>
    <property type="match status" value="1"/>
</dbReference>
<keyword evidence="1" id="KW-0378">Hydrolase</keyword>
<comment type="caution">
    <text evidence="3">The sequence shown here is derived from an EMBL/GenBank/DDBJ whole genome shotgun (WGS) entry which is preliminary data.</text>
</comment>
<dbReference type="PANTHER" id="PTHR48081:SF8">
    <property type="entry name" value="ALPHA_BETA HYDROLASE FOLD-3 DOMAIN-CONTAINING PROTEIN-RELATED"/>
    <property type="match status" value="1"/>
</dbReference>
<dbReference type="Proteomes" id="UP000291591">
    <property type="component" value="Unassembled WGS sequence"/>
</dbReference>
<keyword evidence="4" id="KW-1185">Reference proteome</keyword>
<dbReference type="EMBL" id="SHKL01000001">
    <property type="protein sequence ID" value="RZT88748.1"/>
    <property type="molecule type" value="Genomic_DNA"/>
</dbReference>
<feature type="domain" description="Alpha/beta hydrolase fold-3" evidence="2">
    <location>
        <begin position="89"/>
        <end position="295"/>
    </location>
</feature>
<reference evidence="3 4" key="1">
    <citation type="submission" date="2019-02" db="EMBL/GenBank/DDBJ databases">
        <title>Sequencing the genomes of 1000 actinobacteria strains.</title>
        <authorList>
            <person name="Klenk H.-P."/>
        </authorList>
    </citation>
    <scope>NUCLEOTIDE SEQUENCE [LARGE SCALE GENOMIC DNA]</scope>
    <source>
        <strain evidence="3 4">DSM 45779</strain>
    </source>
</reference>
<dbReference type="Pfam" id="PF07859">
    <property type="entry name" value="Abhydrolase_3"/>
    <property type="match status" value="1"/>
</dbReference>
<evidence type="ECO:0000313" key="4">
    <source>
        <dbReference type="Proteomes" id="UP000291591"/>
    </source>
</evidence>
<dbReference type="InterPro" id="IPR013094">
    <property type="entry name" value="AB_hydrolase_3"/>
</dbReference>
<sequence>MTAPPPRPPFDAELEAALGEVHRVVPPGITPDMVEQVRRARDESSPSLGEIVAGRPIDVSEHVAPGPDGDVPVSVVRPRDQVRGAPVVYWCHGGGMFMGDRATGGEQFCDWVEQLGVVVVSVEYRLAPEHPDPAPVEDCYAGLVWTAGHAAEFGADASSLVVGGASAGGGLAAGVALLARDRGGPAIAGQLLVYPMLDDRNDTASVAQFEGVGVWDRVSNETGWGALLGERRGTADVSSYAAPARAQDLTGLPPAYVDVASTETFRDEDVAYATALWNAGVQAELHVWPGGFHGFDGFVPGADLSRRARAARVAWLTRLLGL</sequence>
<accession>A0A4Q7V4X4</accession>